<accession>B6WR42</accession>
<reference evidence="2 3" key="2">
    <citation type="submission" date="2008-10" db="EMBL/GenBank/DDBJ databases">
        <authorList>
            <person name="Fulton L."/>
            <person name="Clifton S."/>
            <person name="Fulton B."/>
            <person name="Xu J."/>
            <person name="Minx P."/>
            <person name="Pepin K.H."/>
            <person name="Johnson M."/>
            <person name="Bhonagiri V."/>
            <person name="Nash W.E."/>
            <person name="Mardis E.R."/>
            <person name="Wilson R.K."/>
        </authorList>
    </citation>
    <scope>NUCLEOTIDE SEQUENCE [LARGE SCALE GENOMIC DNA]</scope>
    <source>
        <strain evidence="2 3">ATCC 29098</strain>
    </source>
</reference>
<comment type="caution">
    <text evidence="2">The sequence shown here is derived from an EMBL/GenBank/DDBJ whole genome shotgun (WGS) entry which is preliminary data.</text>
</comment>
<evidence type="ECO:0000313" key="2">
    <source>
        <dbReference type="EMBL" id="EEB34650.1"/>
    </source>
</evidence>
<evidence type="ECO:0000256" key="1">
    <source>
        <dbReference type="SAM" id="MobiDB-lite"/>
    </source>
</evidence>
<feature type="region of interest" description="Disordered" evidence="1">
    <location>
        <begin position="23"/>
        <end position="45"/>
    </location>
</feature>
<evidence type="ECO:0000313" key="3">
    <source>
        <dbReference type="Proteomes" id="UP000003676"/>
    </source>
</evidence>
<feature type="compositionally biased region" description="Basic and acidic residues" evidence="1">
    <location>
        <begin position="34"/>
        <end position="45"/>
    </location>
</feature>
<organism evidence="2 3">
    <name type="scientific">Desulfovibrio piger ATCC 29098</name>
    <dbReference type="NCBI Taxonomy" id="411464"/>
    <lineage>
        <taxon>Bacteria</taxon>
        <taxon>Pseudomonadati</taxon>
        <taxon>Thermodesulfobacteriota</taxon>
        <taxon>Desulfovibrionia</taxon>
        <taxon>Desulfovibrionales</taxon>
        <taxon>Desulfovibrionaceae</taxon>
        <taxon>Desulfovibrio</taxon>
    </lineage>
</organism>
<sequence length="45" mass="4868">MPLPAARIRAAVCNMVAPCKKDGKKIAPQPAKGKLMDTRGKARMF</sequence>
<dbReference type="EMBL" id="ABXU01000021">
    <property type="protein sequence ID" value="EEB34650.1"/>
    <property type="molecule type" value="Genomic_DNA"/>
</dbReference>
<proteinExistence type="predicted"/>
<gene>
    <name evidence="2" type="ORF">DESPIG_00523</name>
</gene>
<protein>
    <submittedName>
        <fullName evidence="2">Uncharacterized protein</fullName>
    </submittedName>
</protein>
<name>B6WR42_9BACT</name>
<dbReference type="HOGENOM" id="CLU_3198982_0_0_7"/>
<dbReference type="AlphaFoldDB" id="B6WR42"/>
<dbReference type="Proteomes" id="UP000003676">
    <property type="component" value="Unassembled WGS sequence"/>
</dbReference>
<reference evidence="2 3" key="1">
    <citation type="submission" date="2008-10" db="EMBL/GenBank/DDBJ databases">
        <title>Draft genome sequence of Desulvovibrio piger (ATCC 29098).</title>
        <authorList>
            <person name="Sudarsanam P."/>
            <person name="Ley R."/>
            <person name="Guruge J."/>
            <person name="Turnbaugh P.J."/>
            <person name="Mahowald M."/>
            <person name="Liep D."/>
            <person name="Gordon J."/>
        </authorList>
    </citation>
    <scope>NUCLEOTIDE SEQUENCE [LARGE SCALE GENOMIC DNA]</scope>
    <source>
        <strain evidence="2 3">ATCC 29098</strain>
    </source>
</reference>